<gene>
    <name evidence="1" type="ORF">D2E24_1441</name>
</gene>
<dbReference type="AlphaFoldDB" id="A0A430FPB8"/>
<organism evidence="1 2">
    <name type="scientific">Bifidobacterium samirii</name>
    <dbReference type="NCBI Taxonomy" id="2306974"/>
    <lineage>
        <taxon>Bacteria</taxon>
        <taxon>Bacillati</taxon>
        <taxon>Actinomycetota</taxon>
        <taxon>Actinomycetes</taxon>
        <taxon>Bifidobacteriales</taxon>
        <taxon>Bifidobacteriaceae</taxon>
        <taxon>Bifidobacterium</taxon>
    </lineage>
</organism>
<proteinExistence type="predicted"/>
<name>A0A430FPB8_9BIFI</name>
<protein>
    <submittedName>
        <fullName evidence="1">Uncharacterized protein</fullName>
    </submittedName>
</protein>
<dbReference type="Proteomes" id="UP000287470">
    <property type="component" value="Unassembled WGS sequence"/>
</dbReference>
<reference evidence="1 2" key="1">
    <citation type="submission" date="2018-09" db="EMBL/GenBank/DDBJ databases">
        <title>Characterization of the phylogenetic diversity of five novel species belonging to the genus Bifidobacterium.</title>
        <authorList>
            <person name="Lugli G.A."/>
            <person name="Duranti S."/>
            <person name="Milani C."/>
        </authorList>
    </citation>
    <scope>NUCLEOTIDE SEQUENCE [LARGE SCALE GENOMIC DNA]</scope>
    <source>
        <strain evidence="1 2">2033B</strain>
    </source>
</reference>
<evidence type="ECO:0000313" key="1">
    <source>
        <dbReference type="EMBL" id="RSX54671.1"/>
    </source>
</evidence>
<accession>A0A430FPB8</accession>
<dbReference type="EMBL" id="QXGK01000015">
    <property type="protein sequence ID" value="RSX54671.1"/>
    <property type="molecule type" value="Genomic_DNA"/>
</dbReference>
<keyword evidence="2" id="KW-1185">Reference proteome</keyword>
<dbReference type="RefSeq" id="WP_125968707.1">
    <property type="nucleotide sequence ID" value="NZ_QXGK01000015.1"/>
</dbReference>
<dbReference type="OrthoDB" id="3230851at2"/>
<sequence length="268" mass="31381">MDVSGNRHFSELADGRGHSAHFGIPYPSHLDVTLKFMQRRTAETPLRFDAMYFRRPRRDVDGAWDCTWIERCTITDPTGCRVVNDHYPARQQINIPYLRYRLNTRQLTPLMKVAFRPAFPDMPDSPVVTHVERLWDMLDYGTALRDGMLTDDPAEAQPELYAIIERTTGLVLPLAVGMRVEFILGDDDVMTIRALPAAHRSSYRSRNGHERYECEDAYDENRLRDDIARWSHELGRHIDRRRTAGFADWRKAIEELKERTKEYDRNSR</sequence>
<evidence type="ECO:0000313" key="2">
    <source>
        <dbReference type="Proteomes" id="UP000287470"/>
    </source>
</evidence>
<comment type="caution">
    <text evidence="1">The sequence shown here is derived from an EMBL/GenBank/DDBJ whole genome shotgun (WGS) entry which is preliminary data.</text>
</comment>